<dbReference type="OMA" id="PCANDSD"/>
<dbReference type="PROSITE" id="PS50262">
    <property type="entry name" value="G_PROTEIN_RECEP_F1_2"/>
    <property type="match status" value="1"/>
</dbReference>
<protein>
    <recommendedName>
        <fullName evidence="16">G-protein coupled receptors family 1 profile domain-containing protein</fullName>
    </recommendedName>
</protein>
<dbReference type="InterPro" id="IPR003912">
    <property type="entry name" value="Protea_act_rcpt"/>
</dbReference>
<keyword evidence="7 11" id="KW-1015">Disulfide bond</keyword>
<organism evidence="17 18">
    <name type="scientific">Scyliorhinus torazame</name>
    <name type="common">Cloudy catshark</name>
    <name type="synonym">Catulus torazame</name>
    <dbReference type="NCBI Taxonomy" id="75743"/>
    <lineage>
        <taxon>Eukaryota</taxon>
        <taxon>Metazoa</taxon>
        <taxon>Chordata</taxon>
        <taxon>Craniata</taxon>
        <taxon>Vertebrata</taxon>
        <taxon>Chondrichthyes</taxon>
        <taxon>Elasmobranchii</taxon>
        <taxon>Galeomorphii</taxon>
        <taxon>Galeoidea</taxon>
        <taxon>Carcharhiniformes</taxon>
        <taxon>Scyliorhinidae</taxon>
        <taxon>Scyliorhinus</taxon>
    </lineage>
</organism>
<keyword evidence="8 12" id="KW-0675">Receptor</keyword>
<evidence type="ECO:0000256" key="3">
    <source>
        <dbReference type="ARBA" id="ARBA00022692"/>
    </source>
</evidence>
<dbReference type="STRING" id="75743.A0A401PZZ8"/>
<feature type="region of interest" description="Disordered" evidence="13">
    <location>
        <begin position="348"/>
        <end position="373"/>
    </location>
</feature>
<dbReference type="SUPFAM" id="SSF81321">
    <property type="entry name" value="Family A G protein-coupled receptor-like"/>
    <property type="match status" value="1"/>
</dbReference>
<keyword evidence="4 14" id="KW-1133">Transmembrane helix</keyword>
<feature type="transmembrane region" description="Helical" evidence="14">
    <location>
        <begin position="69"/>
        <end position="93"/>
    </location>
</feature>
<accession>A0A401PZZ8</accession>
<dbReference type="InterPro" id="IPR000276">
    <property type="entry name" value="GPCR_Rhodpsn"/>
</dbReference>
<evidence type="ECO:0000256" key="12">
    <source>
        <dbReference type="RuleBase" id="RU000688"/>
    </source>
</evidence>
<dbReference type="GO" id="GO:0005886">
    <property type="term" value="C:plasma membrane"/>
    <property type="evidence" value="ECO:0007669"/>
    <property type="project" value="UniProtKB-SubCell"/>
</dbReference>
<feature type="transmembrane region" description="Helical" evidence="14">
    <location>
        <begin position="305"/>
        <end position="330"/>
    </location>
</feature>
<evidence type="ECO:0000256" key="11">
    <source>
        <dbReference type="PIRSR" id="PIRSR603912-52"/>
    </source>
</evidence>
<name>A0A401PZZ8_SCYTO</name>
<dbReference type="PANTHER" id="PTHR24232">
    <property type="entry name" value="G-PROTEIN COUPLED RECEPTOR"/>
    <property type="match status" value="1"/>
</dbReference>
<evidence type="ECO:0000256" key="14">
    <source>
        <dbReference type="SAM" id="Phobius"/>
    </source>
</evidence>
<keyword evidence="15" id="KW-0732">Signal</keyword>
<dbReference type="AlphaFoldDB" id="A0A401PZZ8"/>
<dbReference type="FunFam" id="1.20.1070.10:FF:000040">
    <property type="entry name" value="Coagulation factor 2 (thrombin) receptor"/>
    <property type="match status" value="1"/>
</dbReference>
<keyword evidence="10 12" id="KW-0807">Transducer</keyword>
<dbReference type="PRINTS" id="PR01428">
    <property type="entry name" value="PROTEASEAR"/>
</dbReference>
<feature type="transmembrane region" description="Helical" evidence="14">
    <location>
        <begin position="275"/>
        <end position="299"/>
    </location>
</feature>
<dbReference type="InterPro" id="IPR003944">
    <property type="entry name" value="Prot_act_rcpt_4"/>
</dbReference>
<evidence type="ECO:0000256" key="10">
    <source>
        <dbReference type="ARBA" id="ARBA00023224"/>
    </source>
</evidence>
<evidence type="ECO:0000256" key="6">
    <source>
        <dbReference type="ARBA" id="ARBA00023136"/>
    </source>
</evidence>
<keyword evidence="18" id="KW-1185">Reference proteome</keyword>
<feature type="transmembrane region" description="Helical" evidence="14">
    <location>
        <begin position="183"/>
        <end position="200"/>
    </location>
</feature>
<reference evidence="17 18" key="1">
    <citation type="journal article" date="2018" name="Nat. Ecol. Evol.">
        <title>Shark genomes provide insights into elasmobranch evolution and the origin of vertebrates.</title>
        <authorList>
            <person name="Hara Y"/>
            <person name="Yamaguchi K"/>
            <person name="Onimaru K"/>
            <person name="Kadota M"/>
            <person name="Koyanagi M"/>
            <person name="Keeley SD"/>
            <person name="Tatsumi K"/>
            <person name="Tanaka K"/>
            <person name="Motone F"/>
            <person name="Kageyama Y"/>
            <person name="Nozu R"/>
            <person name="Adachi N"/>
            <person name="Nishimura O"/>
            <person name="Nakagawa R"/>
            <person name="Tanegashima C"/>
            <person name="Kiyatake I"/>
            <person name="Matsumoto R"/>
            <person name="Murakumo K"/>
            <person name="Nishida K"/>
            <person name="Terakita A"/>
            <person name="Kuratani S"/>
            <person name="Sato K"/>
            <person name="Hyodo S Kuraku.S."/>
        </authorList>
    </citation>
    <scope>NUCLEOTIDE SEQUENCE [LARGE SCALE GENOMIC DNA]</scope>
</reference>
<evidence type="ECO:0000256" key="9">
    <source>
        <dbReference type="ARBA" id="ARBA00023180"/>
    </source>
</evidence>
<feature type="disulfide bond" evidence="11">
    <location>
        <begin position="140"/>
        <end position="219"/>
    </location>
</feature>
<gene>
    <name evidence="17" type="ORF">scyTo_0017774</name>
</gene>
<evidence type="ECO:0000256" key="4">
    <source>
        <dbReference type="ARBA" id="ARBA00022989"/>
    </source>
</evidence>
<comment type="similarity">
    <text evidence="12">Belongs to the G-protein coupled receptor 1 family.</text>
</comment>
<keyword evidence="6 14" id="KW-0472">Membrane</keyword>
<evidence type="ECO:0000256" key="2">
    <source>
        <dbReference type="ARBA" id="ARBA00022475"/>
    </source>
</evidence>
<evidence type="ECO:0000313" key="18">
    <source>
        <dbReference type="Proteomes" id="UP000288216"/>
    </source>
</evidence>
<dbReference type="InterPro" id="IPR017452">
    <property type="entry name" value="GPCR_Rhodpsn_7TM"/>
</dbReference>
<dbReference type="PROSITE" id="PS00237">
    <property type="entry name" value="G_PROTEIN_RECEP_F1_1"/>
    <property type="match status" value="1"/>
</dbReference>
<keyword evidence="5 12" id="KW-0297">G-protein coupled receptor</keyword>
<keyword evidence="2" id="KW-1003">Cell membrane</keyword>
<dbReference type="PANTHER" id="PTHR24232:SF22">
    <property type="entry name" value="PROTEINASE-ACTIVATED RECEPTOR 4"/>
    <property type="match status" value="1"/>
</dbReference>
<feature type="chain" id="PRO_5019503232" description="G-protein coupled receptors family 1 profile domain-containing protein" evidence="15">
    <location>
        <begin position="23"/>
        <end position="373"/>
    </location>
</feature>
<feature type="compositionally biased region" description="Low complexity" evidence="13">
    <location>
        <begin position="350"/>
        <end position="373"/>
    </location>
</feature>
<dbReference type="GO" id="GO:0015057">
    <property type="term" value="F:thrombin-activated receptor activity"/>
    <property type="evidence" value="ECO:0007669"/>
    <property type="project" value="InterPro"/>
</dbReference>
<dbReference type="PRINTS" id="PR01430">
    <property type="entry name" value="PROTEASEAR4"/>
</dbReference>
<keyword evidence="9" id="KW-0325">Glycoprotein</keyword>
<evidence type="ECO:0000313" key="17">
    <source>
        <dbReference type="EMBL" id="GCB78724.1"/>
    </source>
</evidence>
<dbReference type="GO" id="GO:0007596">
    <property type="term" value="P:blood coagulation"/>
    <property type="evidence" value="ECO:0007669"/>
    <property type="project" value="InterPro"/>
</dbReference>
<dbReference type="GO" id="GO:0007200">
    <property type="term" value="P:phospholipase C-activating G protein-coupled receptor signaling pathway"/>
    <property type="evidence" value="ECO:0007669"/>
    <property type="project" value="TreeGrafter"/>
</dbReference>
<feature type="signal peptide" evidence="15">
    <location>
        <begin position="1"/>
        <end position="22"/>
    </location>
</feature>
<sequence length="373" mass="41945">MKSLKTLLLFALPCCFINCYSSKECVRRKGMQSSRRFPIIQVIDPTTNQSINTFNDSSIQHLQSPMSVLLVPCAYLVVLIIGLPANGLALYILTTRVKKLPSTIFLTNLALTDLLLTLTLPFKISYHLLGNDWIFGELFCRVCSVLFYGNVYSSILFLTCISADRYLAVVHPFLSKEVRTKKFAYCTCGAVWLLVFLSMLPMCITQQSYKIHALNITTCNDALLKKTLTGYLSYYFIGLVVFGFVIPCLITIFCYMSVISTLILNDRQYVHAIKVTLLVLLVFLVCLTPFNMILLIQSYTLNSDIYAYSMPCLVLSTFNNCIDPFIYYYISEDFRDKVRTAICVPKTEMSSGKSGQSLIQSSSAAQSGLPQSV</sequence>
<dbReference type="GO" id="GO:0035025">
    <property type="term" value="P:positive regulation of Rho protein signal transduction"/>
    <property type="evidence" value="ECO:0007669"/>
    <property type="project" value="TreeGrafter"/>
</dbReference>
<dbReference type="PRINTS" id="PR00237">
    <property type="entry name" value="GPCRRHODOPSN"/>
</dbReference>
<feature type="transmembrane region" description="Helical" evidence="14">
    <location>
        <begin position="234"/>
        <end position="263"/>
    </location>
</feature>
<feature type="transmembrane region" description="Helical" evidence="14">
    <location>
        <begin position="145"/>
        <end position="163"/>
    </location>
</feature>
<dbReference type="Proteomes" id="UP000288216">
    <property type="component" value="Unassembled WGS sequence"/>
</dbReference>
<dbReference type="EMBL" id="BFAA01011837">
    <property type="protein sequence ID" value="GCB78724.1"/>
    <property type="molecule type" value="Genomic_DNA"/>
</dbReference>
<feature type="domain" description="G-protein coupled receptors family 1 profile" evidence="16">
    <location>
        <begin position="85"/>
        <end position="327"/>
    </location>
</feature>
<evidence type="ECO:0000256" key="5">
    <source>
        <dbReference type="ARBA" id="ARBA00023040"/>
    </source>
</evidence>
<comment type="caution">
    <text evidence="17">The sequence shown here is derived from an EMBL/GenBank/DDBJ whole genome shotgun (WGS) entry which is preliminary data.</text>
</comment>
<evidence type="ECO:0000256" key="1">
    <source>
        <dbReference type="ARBA" id="ARBA00004651"/>
    </source>
</evidence>
<evidence type="ECO:0000259" key="16">
    <source>
        <dbReference type="PROSITE" id="PS50262"/>
    </source>
</evidence>
<evidence type="ECO:0000256" key="7">
    <source>
        <dbReference type="ARBA" id="ARBA00023157"/>
    </source>
</evidence>
<keyword evidence="3 12" id="KW-0812">Transmembrane</keyword>
<evidence type="ECO:0000256" key="13">
    <source>
        <dbReference type="SAM" id="MobiDB-lite"/>
    </source>
</evidence>
<dbReference type="Pfam" id="PF00001">
    <property type="entry name" value="7tm_1"/>
    <property type="match status" value="1"/>
</dbReference>
<dbReference type="Gene3D" id="1.20.1070.10">
    <property type="entry name" value="Rhodopsin 7-helix transmembrane proteins"/>
    <property type="match status" value="1"/>
</dbReference>
<evidence type="ECO:0000256" key="15">
    <source>
        <dbReference type="SAM" id="SignalP"/>
    </source>
</evidence>
<comment type="subcellular location">
    <subcellularLocation>
        <location evidence="1">Cell membrane</location>
        <topology evidence="1">Multi-pass membrane protein</topology>
    </subcellularLocation>
</comment>
<dbReference type="OrthoDB" id="8716763at2759"/>
<feature type="transmembrane region" description="Helical" evidence="14">
    <location>
        <begin position="105"/>
        <end position="125"/>
    </location>
</feature>
<proteinExistence type="inferred from homology"/>
<evidence type="ECO:0000256" key="8">
    <source>
        <dbReference type="ARBA" id="ARBA00023170"/>
    </source>
</evidence>